<reference evidence="2" key="1">
    <citation type="submission" date="2017-02" db="EMBL/GenBank/DDBJ databases">
        <authorList>
            <person name="Regsiter A."/>
            <person name="William W."/>
        </authorList>
    </citation>
    <scope>NUCLEOTIDE SEQUENCE</scope>
    <source>
        <strain evidence="2">Bib</strain>
    </source>
</reference>
<dbReference type="InterPro" id="IPR018768">
    <property type="entry name" value="DUF2344"/>
</dbReference>
<dbReference type="InterPro" id="IPR058240">
    <property type="entry name" value="rSAM_sf"/>
</dbReference>
<name>A0A3P3XF68_9SPIR</name>
<sequence length="863" mass="97926">MRKSFIDPLRDFGDALFHIQKPARYVGGECDAVPAIDQDDQRLRIAICFPDLYEIGMSNNAIRILYSMLNEKRSSLICERVFAPAPDFENLLREKNIPLYTLESGIPLSECDILAFSIGYELLATNVLTVMERGGVPIESIERSDKDPIVLAGGPAVTNPLPFERFFDAVWIGEAEAGFVELMDQVAELKKSGAQRTDILRHISRHPSVWMSSASCKALGIEKKKRVVRAIYPDFPKTAYQPSFPYPVLNPVHSHGTVEIMRGCPNGCRFCHAGYYYRPQRSKYPGIIQKEVEDLVMQKGYREITLSSLSSGDYPGIVELFETLNSKWSAKKISFQLPSLKVDSFTLPLLEKISEVRKSGLTFAVETPLDEWQCSINKRVPLEKIELILREAKAKGFRSAKFYFMIGLPVSGRGMNEAEAIVEYIKKIAAVERIAIHVNVGTFIPKAHTPYEREEQLSEEEALECINYIRRNFRYMRNIDVTYHPPFLSVLEGIISRGDEAVGDLIIDAYRSGARLDAWEEFMNRDVWRAALKKFNETRGEGAWQAYLHKRSLREELPWHTISLKVSQQWLKHEKEKAENGIITAACNEICTNPCGICDKYINIVSNSILVEPIFDNIEFVGSSNKKIRKIDFEWAKAKEDNRIRMKLVFTWSKRDLAVLYPMHEVANAFSRAFQILGIPMQYTEGFNPQPKLELSPPLPLGVESERDILGVFISVDKDAQQRLFREISESSLAVLQSINENLPKGLAVDSIRLAQGKHTIGSLFSAAEWKYAFIDQESYSIACAALCSNSADFISWKSFDDSRELFVLENFEPASGKIKNFYKTLKTFSESSKGKEIKFRACRTKCFAKDEAGNLLPLEEAL</sequence>
<dbReference type="SMART" id="SM00729">
    <property type="entry name" value="Elp3"/>
    <property type="match status" value="1"/>
</dbReference>
<dbReference type="CDD" id="cd01335">
    <property type="entry name" value="Radical_SAM"/>
    <property type="match status" value="1"/>
</dbReference>
<dbReference type="InterPro" id="IPR007197">
    <property type="entry name" value="rSAM"/>
</dbReference>
<dbReference type="InterPro" id="IPR045784">
    <property type="entry name" value="Radical_SAM_N2"/>
</dbReference>
<dbReference type="Pfam" id="PF10105">
    <property type="entry name" value="DUF2344"/>
    <property type="match status" value="1"/>
</dbReference>
<dbReference type="GO" id="GO:0003824">
    <property type="term" value="F:catalytic activity"/>
    <property type="evidence" value="ECO:0007669"/>
    <property type="project" value="InterPro"/>
</dbReference>
<dbReference type="Pfam" id="PF19864">
    <property type="entry name" value="Radical_SAM_N2"/>
    <property type="match status" value="1"/>
</dbReference>
<dbReference type="PANTHER" id="PTHR42731">
    <property type="entry name" value="SLL1084 PROTEIN"/>
    <property type="match status" value="1"/>
</dbReference>
<evidence type="ECO:0000313" key="2">
    <source>
        <dbReference type="EMBL" id="SLM09884.1"/>
    </source>
</evidence>
<dbReference type="Pfam" id="PF04055">
    <property type="entry name" value="Radical_SAM"/>
    <property type="match status" value="1"/>
</dbReference>
<gene>
    <name evidence="2" type="ORF">SPIROBIBN47_100114</name>
</gene>
<dbReference type="PROSITE" id="PS51918">
    <property type="entry name" value="RADICAL_SAM"/>
    <property type="match status" value="1"/>
</dbReference>
<proteinExistence type="predicted"/>
<dbReference type="InterPro" id="IPR006638">
    <property type="entry name" value="Elp3/MiaA/NifB-like_rSAM"/>
</dbReference>
<dbReference type="EMBL" id="FWDM01000002">
    <property type="protein sequence ID" value="SLM09884.1"/>
    <property type="molecule type" value="Genomic_DNA"/>
</dbReference>
<dbReference type="SFLD" id="SFLDG01082">
    <property type="entry name" value="B12-binding_domain_containing"/>
    <property type="match status" value="1"/>
</dbReference>
<dbReference type="Gene3D" id="3.80.30.20">
    <property type="entry name" value="tm_1862 like domain"/>
    <property type="match status" value="1"/>
</dbReference>
<dbReference type="CDD" id="cd02065">
    <property type="entry name" value="B12-binding_like"/>
    <property type="match status" value="1"/>
</dbReference>
<feature type="domain" description="Radical SAM core" evidence="1">
    <location>
        <begin position="250"/>
        <end position="480"/>
    </location>
</feature>
<dbReference type="NCBIfam" id="TIGR03960">
    <property type="entry name" value="rSAM_fuse_unch"/>
    <property type="match status" value="1"/>
</dbReference>
<accession>A0A3P3XF68</accession>
<protein>
    <submittedName>
        <fullName evidence="2">Radical SAM domain protein</fullName>
    </submittedName>
</protein>
<dbReference type="SUPFAM" id="SSF102114">
    <property type="entry name" value="Radical SAM enzymes"/>
    <property type="match status" value="1"/>
</dbReference>
<dbReference type="AlphaFoldDB" id="A0A3P3XF68"/>
<dbReference type="InterPro" id="IPR023404">
    <property type="entry name" value="rSAM_horseshoe"/>
</dbReference>
<dbReference type="PANTHER" id="PTHR42731:SF1">
    <property type="entry name" value="RADICAL SAM DOMAIN PROTEIN"/>
    <property type="match status" value="1"/>
</dbReference>
<dbReference type="InterPro" id="IPR023862">
    <property type="entry name" value="CHP03960_rSAM"/>
</dbReference>
<dbReference type="SFLD" id="SFLDS00029">
    <property type="entry name" value="Radical_SAM"/>
    <property type="match status" value="1"/>
</dbReference>
<evidence type="ECO:0000259" key="1">
    <source>
        <dbReference type="PROSITE" id="PS51918"/>
    </source>
</evidence>
<dbReference type="GO" id="GO:0051536">
    <property type="term" value="F:iron-sulfur cluster binding"/>
    <property type="evidence" value="ECO:0007669"/>
    <property type="project" value="InterPro"/>
</dbReference>
<organism evidence="2">
    <name type="scientific">uncultured spirochete</name>
    <dbReference type="NCBI Taxonomy" id="156406"/>
    <lineage>
        <taxon>Bacteria</taxon>
        <taxon>Pseudomonadati</taxon>
        <taxon>Spirochaetota</taxon>
        <taxon>Spirochaetia</taxon>
        <taxon>Spirochaetales</taxon>
        <taxon>environmental samples</taxon>
    </lineage>
</organism>